<dbReference type="CTD" id="33528"/>
<gene>
    <name evidence="3" type="primary">LOC100743560</name>
</gene>
<dbReference type="GO" id="GO:0006120">
    <property type="term" value="P:mitochondrial electron transport, NADH to ubiquinone"/>
    <property type="evidence" value="ECO:0007669"/>
    <property type="project" value="InterPro"/>
</dbReference>
<protein>
    <submittedName>
        <fullName evidence="3">Uncharacterized protein LOC100743560 isoform X1</fullName>
    </submittedName>
</protein>
<dbReference type="AlphaFoldDB" id="A0A6P8LY87"/>
<evidence type="ECO:0000313" key="3">
    <source>
        <dbReference type="RefSeq" id="XP_033178126.1"/>
    </source>
</evidence>
<dbReference type="InterPro" id="IPR009423">
    <property type="entry name" value="NDUC2"/>
</dbReference>
<dbReference type="GO" id="GO:0005743">
    <property type="term" value="C:mitochondrial inner membrane"/>
    <property type="evidence" value="ECO:0007669"/>
    <property type="project" value="InterPro"/>
</dbReference>
<name>A0A6P8LY87_BOMIM</name>
<accession>A0A6P8LY87</accession>
<proteinExistence type="predicted"/>
<dbReference type="GeneID" id="100743560"/>
<feature type="transmembrane region" description="Helical" evidence="1">
    <location>
        <begin position="29"/>
        <end position="51"/>
    </location>
</feature>
<keyword evidence="1" id="KW-0812">Transmembrane</keyword>
<evidence type="ECO:0000256" key="1">
    <source>
        <dbReference type="SAM" id="Phobius"/>
    </source>
</evidence>
<keyword evidence="2" id="KW-1185">Reference proteome</keyword>
<organism evidence="2 3">
    <name type="scientific">Bombus impatiens</name>
    <name type="common">Bumblebee</name>
    <dbReference type="NCBI Taxonomy" id="132113"/>
    <lineage>
        <taxon>Eukaryota</taxon>
        <taxon>Metazoa</taxon>
        <taxon>Ecdysozoa</taxon>
        <taxon>Arthropoda</taxon>
        <taxon>Hexapoda</taxon>
        <taxon>Insecta</taxon>
        <taxon>Pterygota</taxon>
        <taxon>Neoptera</taxon>
        <taxon>Endopterygota</taxon>
        <taxon>Hymenoptera</taxon>
        <taxon>Apocrita</taxon>
        <taxon>Aculeata</taxon>
        <taxon>Apoidea</taxon>
        <taxon>Anthophila</taxon>
        <taxon>Apidae</taxon>
        <taxon>Bombus</taxon>
        <taxon>Pyrobombus</taxon>
    </lineage>
</organism>
<dbReference type="OrthoDB" id="6329847at2759"/>
<feature type="transmembrane region" description="Helical" evidence="1">
    <location>
        <begin position="63"/>
        <end position="81"/>
    </location>
</feature>
<dbReference type="RefSeq" id="XP_033178126.1">
    <property type="nucleotide sequence ID" value="XM_033322235.1"/>
</dbReference>
<evidence type="ECO:0000313" key="2">
    <source>
        <dbReference type="Proteomes" id="UP000515180"/>
    </source>
</evidence>
<keyword evidence="1" id="KW-1133">Transmembrane helix</keyword>
<dbReference type="Proteomes" id="UP000515180">
    <property type="component" value="Unplaced"/>
</dbReference>
<reference evidence="3" key="1">
    <citation type="submission" date="2025-08" db="UniProtKB">
        <authorList>
            <consortium name="RefSeq"/>
        </authorList>
    </citation>
    <scope>IDENTIFICATION</scope>
</reference>
<sequence length="130" mass="14846">MEGTEEEFPAQWALDLLEPTPLDRSNHIFRYYAVPLTTIAITTAAVMKNILEKKPATANKPHIALATVAGFVLGCGIHWLSDIKFARKDAIMRDYIMRHPERFPKPGKNKEKLDCTRVVFKVRRLEVLTI</sequence>
<keyword evidence="1" id="KW-0472">Membrane</keyword>
<dbReference type="Pfam" id="PF06374">
    <property type="entry name" value="NDUF_C2"/>
    <property type="match status" value="1"/>
</dbReference>